<dbReference type="Pfam" id="PF00025">
    <property type="entry name" value="Arf"/>
    <property type="match status" value="1"/>
</dbReference>
<sequence length="163" mass="18116">MSPHKVIFHGLDSDEMLTLGRTIEHGRYTQPEDTPVPIKVRLNFNGVGVDAIIPGGCFSFHYDLRLILRNFQGIVYVVDTTSNDSICRSKEEIEDIVNDNEISQPILILVSLLDASGNPSEEDVAGECDLSEIIAENNERVALFSYSLSNTKLNGFMEGQQEL</sequence>
<protein>
    <submittedName>
        <fullName evidence="3">Uncharacterized protein</fullName>
    </submittedName>
</protein>
<name>A0A067TQM5_GALM3</name>
<gene>
    <name evidence="3" type="ORF">GALMADRAFT_135592</name>
</gene>
<proteinExistence type="predicted"/>
<dbReference type="Gene3D" id="3.40.50.300">
    <property type="entry name" value="P-loop containing nucleotide triphosphate hydrolases"/>
    <property type="match status" value="1"/>
</dbReference>
<dbReference type="GO" id="GO:0003924">
    <property type="term" value="F:GTPase activity"/>
    <property type="evidence" value="ECO:0007669"/>
    <property type="project" value="InterPro"/>
</dbReference>
<dbReference type="Proteomes" id="UP000027222">
    <property type="component" value="Unassembled WGS sequence"/>
</dbReference>
<dbReference type="HOGENOM" id="CLU_1489123_0_0_1"/>
<accession>A0A067TQM5</accession>
<keyword evidence="1" id="KW-0547">Nucleotide-binding</keyword>
<keyword evidence="4" id="KW-1185">Reference proteome</keyword>
<dbReference type="AlphaFoldDB" id="A0A067TQM5"/>
<evidence type="ECO:0000313" key="4">
    <source>
        <dbReference type="Proteomes" id="UP000027222"/>
    </source>
</evidence>
<dbReference type="GO" id="GO:0005525">
    <property type="term" value="F:GTP binding"/>
    <property type="evidence" value="ECO:0007669"/>
    <property type="project" value="UniProtKB-KW"/>
</dbReference>
<dbReference type="SUPFAM" id="SSF52540">
    <property type="entry name" value="P-loop containing nucleoside triphosphate hydrolases"/>
    <property type="match status" value="1"/>
</dbReference>
<evidence type="ECO:0000256" key="2">
    <source>
        <dbReference type="ARBA" id="ARBA00023134"/>
    </source>
</evidence>
<dbReference type="OrthoDB" id="2911176at2759"/>
<organism evidence="3 4">
    <name type="scientific">Galerina marginata (strain CBS 339.88)</name>
    <dbReference type="NCBI Taxonomy" id="685588"/>
    <lineage>
        <taxon>Eukaryota</taxon>
        <taxon>Fungi</taxon>
        <taxon>Dikarya</taxon>
        <taxon>Basidiomycota</taxon>
        <taxon>Agaricomycotina</taxon>
        <taxon>Agaricomycetes</taxon>
        <taxon>Agaricomycetidae</taxon>
        <taxon>Agaricales</taxon>
        <taxon>Agaricineae</taxon>
        <taxon>Strophariaceae</taxon>
        <taxon>Galerina</taxon>
    </lineage>
</organism>
<dbReference type="STRING" id="685588.A0A067TQM5"/>
<keyword evidence="2" id="KW-0342">GTP-binding</keyword>
<dbReference type="InterPro" id="IPR027417">
    <property type="entry name" value="P-loop_NTPase"/>
</dbReference>
<dbReference type="EMBL" id="KL142370">
    <property type="protein sequence ID" value="KDR82234.1"/>
    <property type="molecule type" value="Genomic_DNA"/>
</dbReference>
<evidence type="ECO:0000313" key="3">
    <source>
        <dbReference type="EMBL" id="KDR82234.1"/>
    </source>
</evidence>
<reference evidence="4" key="1">
    <citation type="journal article" date="2014" name="Proc. Natl. Acad. Sci. U.S.A.">
        <title>Extensive sampling of basidiomycete genomes demonstrates inadequacy of the white-rot/brown-rot paradigm for wood decay fungi.</title>
        <authorList>
            <person name="Riley R."/>
            <person name="Salamov A.A."/>
            <person name="Brown D.W."/>
            <person name="Nagy L.G."/>
            <person name="Floudas D."/>
            <person name="Held B.W."/>
            <person name="Levasseur A."/>
            <person name="Lombard V."/>
            <person name="Morin E."/>
            <person name="Otillar R."/>
            <person name="Lindquist E.A."/>
            <person name="Sun H."/>
            <person name="LaButti K.M."/>
            <person name="Schmutz J."/>
            <person name="Jabbour D."/>
            <person name="Luo H."/>
            <person name="Baker S.E."/>
            <person name="Pisabarro A.G."/>
            <person name="Walton J.D."/>
            <person name="Blanchette R.A."/>
            <person name="Henrissat B."/>
            <person name="Martin F."/>
            <person name="Cullen D."/>
            <person name="Hibbett D.S."/>
            <person name="Grigoriev I.V."/>
        </authorList>
    </citation>
    <scope>NUCLEOTIDE SEQUENCE [LARGE SCALE GENOMIC DNA]</scope>
    <source>
        <strain evidence="4">CBS 339.88</strain>
    </source>
</reference>
<evidence type="ECO:0000256" key="1">
    <source>
        <dbReference type="ARBA" id="ARBA00022741"/>
    </source>
</evidence>
<dbReference type="InterPro" id="IPR006689">
    <property type="entry name" value="Small_GTPase_ARF/SAR"/>
</dbReference>